<name>A0A0B6Z0B7_9EUPU</name>
<proteinExistence type="predicted"/>
<dbReference type="EMBL" id="HACG01014526">
    <property type="protein sequence ID" value="CEK61391.1"/>
    <property type="molecule type" value="Transcribed_RNA"/>
</dbReference>
<gene>
    <name evidence="1" type="primary">ORF42127</name>
</gene>
<organism evidence="1">
    <name type="scientific">Arion vulgaris</name>
    <dbReference type="NCBI Taxonomy" id="1028688"/>
    <lineage>
        <taxon>Eukaryota</taxon>
        <taxon>Metazoa</taxon>
        <taxon>Spiralia</taxon>
        <taxon>Lophotrochozoa</taxon>
        <taxon>Mollusca</taxon>
        <taxon>Gastropoda</taxon>
        <taxon>Heterobranchia</taxon>
        <taxon>Euthyneura</taxon>
        <taxon>Panpulmonata</taxon>
        <taxon>Eupulmonata</taxon>
        <taxon>Stylommatophora</taxon>
        <taxon>Helicina</taxon>
        <taxon>Arionoidea</taxon>
        <taxon>Arionidae</taxon>
        <taxon>Arion</taxon>
    </lineage>
</organism>
<protein>
    <submittedName>
        <fullName evidence="1">Uncharacterized protein</fullName>
    </submittedName>
</protein>
<dbReference type="AlphaFoldDB" id="A0A0B6Z0B7"/>
<evidence type="ECO:0000313" key="1">
    <source>
        <dbReference type="EMBL" id="CEK61391.1"/>
    </source>
</evidence>
<reference evidence="1" key="1">
    <citation type="submission" date="2014-12" db="EMBL/GenBank/DDBJ databases">
        <title>Insight into the proteome of Arion vulgaris.</title>
        <authorList>
            <person name="Aradska J."/>
            <person name="Bulat T."/>
            <person name="Smidak R."/>
            <person name="Sarate P."/>
            <person name="Gangsoo J."/>
            <person name="Sialana F."/>
            <person name="Bilban M."/>
            <person name="Lubec G."/>
        </authorList>
    </citation>
    <scope>NUCLEOTIDE SEQUENCE</scope>
    <source>
        <tissue evidence="1">Skin</tissue>
    </source>
</reference>
<accession>A0A0B6Z0B7</accession>
<sequence>MHRVLRNNMQKAKLQAEDKHYNLKLRDKKQYFNSGESDVMPIHILYLQTISQND</sequence>